<dbReference type="PANTHER" id="PTHR43053">
    <property type="entry name" value="GLYCOSIDASE FAMILY 31"/>
    <property type="match status" value="1"/>
</dbReference>
<evidence type="ECO:0000313" key="10">
    <source>
        <dbReference type="EMBL" id="AMW10807.1"/>
    </source>
</evidence>
<evidence type="ECO:0000256" key="3">
    <source>
        <dbReference type="ARBA" id="ARBA00023295"/>
    </source>
</evidence>
<dbReference type="Gene3D" id="2.60.40.1180">
    <property type="entry name" value="Golgi alpha-mannosidase II"/>
    <property type="match status" value="2"/>
</dbReference>
<evidence type="ECO:0000259" key="7">
    <source>
        <dbReference type="Pfam" id="PF01055"/>
    </source>
</evidence>
<evidence type="ECO:0000256" key="2">
    <source>
        <dbReference type="ARBA" id="ARBA00022801"/>
    </source>
</evidence>
<feature type="domain" description="Glycoside hydrolase family 31 TIM barrel" evidence="7">
    <location>
        <begin position="259"/>
        <end position="573"/>
    </location>
</feature>
<dbReference type="SUPFAM" id="SSF117125">
    <property type="entry name" value="Putative glucosidase YicI, C-terminal domain"/>
    <property type="match status" value="1"/>
</dbReference>
<evidence type="ECO:0000256" key="4">
    <source>
        <dbReference type="ARBA" id="ARBA00052064"/>
    </source>
</evidence>
<dbReference type="SUPFAM" id="SSF74650">
    <property type="entry name" value="Galactose mutarotase-like"/>
    <property type="match status" value="1"/>
</dbReference>
<dbReference type="InterPro" id="IPR050985">
    <property type="entry name" value="Alpha-glycosidase_related"/>
</dbReference>
<accession>A0A143BZZ7</accession>
<sequence>MKFTDGYWLLREGVTAAHPAQALDVTESDGALEIHAPTRTVRSRGDLMTGPVLTVKVHTPMPGVIGLTLTHFTGGEPLGPEFELMASDTTAEISYDDEHATLTSGDLSVRLARGGPWHVEFLAHGRTLTSSGHKNAGIMRDASGAHHLREQLVLNVGTSVYGLGERFGPLVKNGQVVDIWQADGGTCSEQAYKNVPFYLTDAGYGVFVDHPGKVSFEVASEVVSRVQFSAETQELTYYVVHGPTPKEILRRYTALTGRPALPPAWSFGLWLSTSFTTSYDEETVTSFIDGMRERELPLSVFHFDCFWMREFNWCDFRWDPRVFPDPEGMLARLSARDLRVSVWINPYIAQRSPLFAEGKALGHLLRRPDGSVWQWDMWQPGMALVDFTSPAARDWYAAKLEALLGQGVDCFKTDFGERVPLDVVWSDGSDPERMHNYYTYLYNRTVFEVLRKHRGEQEAVLFARSATAGSQQFPVHWGGDCEATYESMAESLRGGLSLGLSGFGFWSHDIGGFEGTPTPALFKRWLAFGLLSSHSRLHGSSSYRVPWQFDEESVDVARHFTRLKLRLMPYLYETARAAHSEGLPMMRAMVLEFPDDPGCAHLERQYMLGPDLLVAPVFSDEGDVTYYVPEGTWTHFLTGETVTGPRWVRERHGFLSAPLLVRPGAVIPVGARDDRPDYDHADGVTLRAYGLRPGDEVTVPVGDVTFTVVREGNTLRATRGAPAAAWSLAAGGHEVQAPPGTGRIALELG</sequence>
<dbReference type="SUPFAM" id="SSF51445">
    <property type="entry name" value="(Trans)glycosidases"/>
    <property type="match status" value="1"/>
</dbReference>
<comment type="similarity">
    <text evidence="1 6">Belongs to the glycosyl hydrolase 31 family.</text>
</comment>
<protein>
    <recommendedName>
        <fullName evidence="5">alpha-D-xyloside xylohydrolase</fullName>
        <ecNumber evidence="5">3.2.1.177</ecNumber>
    </recommendedName>
</protein>
<dbReference type="PANTHER" id="PTHR43053:SF4">
    <property type="entry name" value="MYOGENESIS-REGULATING GLYCOSIDASE"/>
    <property type="match status" value="1"/>
</dbReference>
<feature type="domain" description="Glycosyl hydrolase family 31 C-terminal" evidence="9">
    <location>
        <begin position="582"/>
        <end position="667"/>
    </location>
</feature>
<evidence type="ECO:0000313" key="11">
    <source>
        <dbReference type="Proteomes" id="UP000076096"/>
    </source>
</evidence>
<dbReference type="KEGG" id="stsi:A4E84_15600"/>
<dbReference type="NCBIfam" id="NF007940">
    <property type="entry name" value="PRK10658.1"/>
    <property type="match status" value="1"/>
</dbReference>
<dbReference type="GO" id="GO:0030246">
    <property type="term" value="F:carbohydrate binding"/>
    <property type="evidence" value="ECO:0007669"/>
    <property type="project" value="InterPro"/>
</dbReference>
<evidence type="ECO:0000256" key="1">
    <source>
        <dbReference type="ARBA" id="ARBA00007806"/>
    </source>
</evidence>
<dbReference type="CDD" id="cd14752">
    <property type="entry name" value="GH31_N"/>
    <property type="match status" value="1"/>
</dbReference>
<dbReference type="InterPro" id="IPR017853">
    <property type="entry name" value="GH"/>
</dbReference>
<dbReference type="InterPro" id="IPR000322">
    <property type="entry name" value="Glyco_hydro_31_TIM"/>
</dbReference>
<dbReference type="InterPro" id="IPR048395">
    <property type="entry name" value="Glyco_hydro_31_C"/>
</dbReference>
<dbReference type="Gene3D" id="2.60.40.1760">
    <property type="entry name" value="glycosyl hydrolase (family 31)"/>
    <property type="match status" value="1"/>
</dbReference>
<evidence type="ECO:0000259" key="9">
    <source>
        <dbReference type="Pfam" id="PF21365"/>
    </source>
</evidence>
<dbReference type="InterPro" id="IPR013780">
    <property type="entry name" value="Glyco_hydro_b"/>
</dbReference>
<dbReference type="GO" id="GO:0005975">
    <property type="term" value="P:carbohydrate metabolic process"/>
    <property type="evidence" value="ECO:0007669"/>
    <property type="project" value="InterPro"/>
</dbReference>
<dbReference type="CDD" id="cd06593">
    <property type="entry name" value="GH31_xylosidase_YicI"/>
    <property type="match status" value="1"/>
</dbReference>
<dbReference type="InterPro" id="IPR025887">
    <property type="entry name" value="Glyco_hydro_31_N_dom"/>
</dbReference>
<reference evidence="11" key="1">
    <citation type="submission" date="2016-04" db="EMBL/GenBank/DDBJ databases">
        <authorList>
            <person name="Zhang B."/>
        </authorList>
    </citation>
    <scope>NUCLEOTIDE SEQUENCE [LARGE SCALE GENOMIC DNA]</scope>
    <source>
        <strain evidence="11">S10</strain>
    </source>
</reference>
<evidence type="ECO:0000256" key="6">
    <source>
        <dbReference type="RuleBase" id="RU361185"/>
    </source>
</evidence>
<dbReference type="FunFam" id="3.20.20.80:FF:000053">
    <property type="entry name" value="Alpha-xylosidase YicI"/>
    <property type="match status" value="1"/>
</dbReference>
<dbReference type="Gene3D" id="3.20.20.80">
    <property type="entry name" value="Glycosidases"/>
    <property type="match status" value="1"/>
</dbReference>
<organism evidence="10 11">
    <name type="scientific">Streptomyces qaidamensis</name>
    <dbReference type="NCBI Taxonomy" id="1783515"/>
    <lineage>
        <taxon>Bacteria</taxon>
        <taxon>Bacillati</taxon>
        <taxon>Actinomycetota</taxon>
        <taxon>Actinomycetes</taxon>
        <taxon>Kitasatosporales</taxon>
        <taxon>Streptomycetaceae</taxon>
        <taxon>Streptomyces</taxon>
        <taxon>Streptomyces aurantiacus group</taxon>
    </lineage>
</organism>
<dbReference type="Pfam" id="PF21365">
    <property type="entry name" value="Glyco_hydro_31_3rd"/>
    <property type="match status" value="1"/>
</dbReference>
<keyword evidence="11" id="KW-1185">Reference proteome</keyword>
<gene>
    <name evidence="10" type="ORF">A4E84_15600</name>
</gene>
<name>A0A143BZZ7_9ACTN</name>
<dbReference type="EMBL" id="CP015098">
    <property type="protein sequence ID" value="AMW10807.1"/>
    <property type="molecule type" value="Genomic_DNA"/>
</dbReference>
<dbReference type="Pfam" id="PF13802">
    <property type="entry name" value="Gal_mutarotas_2"/>
    <property type="match status" value="1"/>
</dbReference>
<comment type="catalytic activity">
    <reaction evidence="4">
        <text>Hydrolysis of terminal, non-reducing alpha-D-xylose residues with release of alpha-D-xylose.</text>
        <dbReference type="EC" id="3.2.1.177"/>
    </reaction>
</comment>
<dbReference type="SUPFAM" id="SSF51011">
    <property type="entry name" value="Glycosyl hydrolase domain"/>
    <property type="match status" value="1"/>
</dbReference>
<dbReference type="AlphaFoldDB" id="A0A143BZZ7"/>
<dbReference type="STRING" id="1783515.A4E84_15600"/>
<dbReference type="GO" id="GO:0061634">
    <property type="term" value="F:alpha-D-xyloside xylohydrolase"/>
    <property type="evidence" value="ECO:0007669"/>
    <property type="project" value="UniProtKB-EC"/>
</dbReference>
<dbReference type="Pfam" id="PF01055">
    <property type="entry name" value="Glyco_hydro_31_2nd"/>
    <property type="match status" value="1"/>
</dbReference>
<evidence type="ECO:0000259" key="8">
    <source>
        <dbReference type="Pfam" id="PF13802"/>
    </source>
</evidence>
<dbReference type="InterPro" id="IPR011013">
    <property type="entry name" value="Gal_mutarotase_sf_dom"/>
</dbReference>
<dbReference type="EC" id="3.2.1.177" evidence="5"/>
<proteinExistence type="inferred from homology"/>
<evidence type="ECO:0000256" key="5">
    <source>
        <dbReference type="ARBA" id="ARBA00066962"/>
    </source>
</evidence>
<dbReference type="Proteomes" id="UP000076096">
    <property type="component" value="Chromosome"/>
</dbReference>
<feature type="domain" description="Glycoside hydrolase family 31 N-terminal" evidence="8">
    <location>
        <begin position="55"/>
        <end position="217"/>
    </location>
</feature>
<keyword evidence="3 6" id="KW-0326">Glycosidase</keyword>
<keyword evidence="2 6" id="KW-0378">Hydrolase</keyword>
<dbReference type="RefSeq" id="WP_062927165.1">
    <property type="nucleotide sequence ID" value="NZ_CP015098.1"/>
</dbReference>